<evidence type="ECO:0000313" key="6">
    <source>
        <dbReference type="Proteomes" id="UP001652442"/>
    </source>
</evidence>
<dbReference type="PANTHER" id="PTHR43537:SF24">
    <property type="entry name" value="GLUCONATE OPERON TRANSCRIPTIONAL REPRESSOR"/>
    <property type="match status" value="1"/>
</dbReference>
<dbReference type="PROSITE" id="PS50949">
    <property type="entry name" value="HTH_GNTR"/>
    <property type="match status" value="1"/>
</dbReference>
<accession>A0ABT2TKS3</accession>
<dbReference type="PRINTS" id="PR00035">
    <property type="entry name" value="HTHGNTR"/>
</dbReference>
<dbReference type="Gene3D" id="1.10.10.10">
    <property type="entry name" value="Winged helix-like DNA-binding domain superfamily/Winged helix DNA-binding domain"/>
    <property type="match status" value="1"/>
</dbReference>
<keyword evidence="1" id="KW-0805">Transcription regulation</keyword>
<dbReference type="EMBL" id="JAOQJQ010000004">
    <property type="protein sequence ID" value="MCU6762808.1"/>
    <property type="molecule type" value="Genomic_DNA"/>
</dbReference>
<comment type="caution">
    <text evidence="5">The sequence shown here is derived from an EMBL/GenBank/DDBJ whole genome shotgun (WGS) entry which is preliminary data.</text>
</comment>
<dbReference type="CDD" id="cd07377">
    <property type="entry name" value="WHTH_GntR"/>
    <property type="match status" value="1"/>
</dbReference>
<name>A0ABT2TKS3_9FIRM</name>
<dbReference type="InterPro" id="IPR036388">
    <property type="entry name" value="WH-like_DNA-bd_sf"/>
</dbReference>
<dbReference type="Gene3D" id="1.20.120.530">
    <property type="entry name" value="GntR ligand-binding domain-like"/>
    <property type="match status" value="1"/>
</dbReference>
<dbReference type="InterPro" id="IPR000524">
    <property type="entry name" value="Tscrpt_reg_HTH_GntR"/>
</dbReference>
<organism evidence="5 6">
    <name type="scientific">Brotonthovivens ammoniilytica</name>
    <dbReference type="NCBI Taxonomy" id="2981725"/>
    <lineage>
        <taxon>Bacteria</taxon>
        <taxon>Bacillati</taxon>
        <taxon>Bacillota</taxon>
        <taxon>Clostridia</taxon>
        <taxon>Lachnospirales</taxon>
        <taxon>Lachnospiraceae</taxon>
        <taxon>Brotonthovivens</taxon>
    </lineage>
</organism>
<keyword evidence="2" id="KW-0238">DNA-binding</keyword>
<evidence type="ECO:0000259" key="4">
    <source>
        <dbReference type="PROSITE" id="PS50949"/>
    </source>
</evidence>
<gene>
    <name evidence="5" type="ORF">OCV88_10755</name>
</gene>
<evidence type="ECO:0000256" key="3">
    <source>
        <dbReference type="ARBA" id="ARBA00023163"/>
    </source>
</evidence>
<evidence type="ECO:0000313" key="5">
    <source>
        <dbReference type="EMBL" id="MCU6762808.1"/>
    </source>
</evidence>
<dbReference type="InterPro" id="IPR008920">
    <property type="entry name" value="TF_FadR/GntR_C"/>
</dbReference>
<dbReference type="InterPro" id="IPR011711">
    <property type="entry name" value="GntR_C"/>
</dbReference>
<evidence type="ECO:0000256" key="1">
    <source>
        <dbReference type="ARBA" id="ARBA00023015"/>
    </source>
</evidence>
<keyword evidence="3" id="KW-0804">Transcription</keyword>
<sequence length="228" mass="26786">MNTSEKYTQLKEPSESKQTLAYQQIKEDILNNTYKEGTVMVERKLCDIYNMSRSPIRNALQQLTHEGLLAFIPGKGVVVPEFTTEDILEVYDLIEILQVYAVKSCISKCTDVTLESLHLVLDKMHKSLKEEDIYQCTRWDQKFHELIVDYSSNTRLQNIYAQMNCQHMRFIATILDDLALAERSYQEHMSILKAIEDRNVPLAEEALRLHYQNIKQYYINKLIHRIHI</sequence>
<dbReference type="PANTHER" id="PTHR43537">
    <property type="entry name" value="TRANSCRIPTIONAL REGULATOR, GNTR FAMILY"/>
    <property type="match status" value="1"/>
</dbReference>
<feature type="domain" description="HTH gntR-type" evidence="4">
    <location>
        <begin position="15"/>
        <end position="82"/>
    </location>
</feature>
<dbReference type="Pfam" id="PF07729">
    <property type="entry name" value="FCD"/>
    <property type="match status" value="1"/>
</dbReference>
<dbReference type="Pfam" id="PF00392">
    <property type="entry name" value="GntR"/>
    <property type="match status" value="1"/>
</dbReference>
<dbReference type="RefSeq" id="WP_262591199.1">
    <property type="nucleotide sequence ID" value="NZ_JAOQJQ010000004.1"/>
</dbReference>
<proteinExistence type="predicted"/>
<protein>
    <submittedName>
        <fullName evidence="5">GntR family transcriptional regulator</fullName>
    </submittedName>
</protein>
<reference evidence="5 6" key="1">
    <citation type="journal article" date="2021" name="ISME Commun">
        <title>Automated analysis of genomic sequences facilitates high-throughput and comprehensive description of bacteria.</title>
        <authorList>
            <person name="Hitch T.C.A."/>
        </authorList>
    </citation>
    <scope>NUCLEOTIDE SEQUENCE [LARGE SCALE GENOMIC DNA]</scope>
    <source>
        <strain evidence="5 6">Sanger_109</strain>
    </source>
</reference>
<dbReference type="SMART" id="SM00895">
    <property type="entry name" value="FCD"/>
    <property type="match status" value="1"/>
</dbReference>
<dbReference type="InterPro" id="IPR036390">
    <property type="entry name" value="WH_DNA-bd_sf"/>
</dbReference>
<keyword evidence="6" id="KW-1185">Reference proteome</keyword>
<dbReference type="SUPFAM" id="SSF46785">
    <property type="entry name" value="Winged helix' DNA-binding domain"/>
    <property type="match status" value="1"/>
</dbReference>
<dbReference type="SUPFAM" id="SSF48008">
    <property type="entry name" value="GntR ligand-binding domain-like"/>
    <property type="match status" value="1"/>
</dbReference>
<dbReference type="Proteomes" id="UP001652442">
    <property type="component" value="Unassembled WGS sequence"/>
</dbReference>
<evidence type="ECO:0000256" key="2">
    <source>
        <dbReference type="ARBA" id="ARBA00023125"/>
    </source>
</evidence>
<dbReference type="SMART" id="SM00345">
    <property type="entry name" value="HTH_GNTR"/>
    <property type="match status" value="1"/>
</dbReference>